<gene>
    <name evidence="1" type="primary">MDM31_3</name>
    <name evidence="1" type="ORF">DSO57_1031550</name>
</gene>
<name>A0ACC2TZE9_9FUNG</name>
<organism evidence="1 2">
    <name type="scientific">Entomophthora muscae</name>
    <dbReference type="NCBI Taxonomy" id="34485"/>
    <lineage>
        <taxon>Eukaryota</taxon>
        <taxon>Fungi</taxon>
        <taxon>Fungi incertae sedis</taxon>
        <taxon>Zoopagomycota</taxon>
        <taxon>Entomophthoromycotina</taxon>
        <taxon>Entomophthoromycetes</taxon>
        <taxon>Entomophthorales</taxon>
        <taxon>Entomophthoraceae</taxon>
        <taxon>Entomophthora</taxon>
    </lineage>
</organism>
<reference evidence="1" key="1">
    <citation type="submission" date="2022-04" db="EMBL/GenBank/DDBJ databases">
        <title>Genome of the entomopathogenic fungus Entomophthora muscae.</title>
        <authorList>
            <person name="Elya C."/>
            <person name="Lovett B.R."/>
            <person name="Lee E."/>
            <person name="Macias A.M."/>
            <person name="Hajek A.E."/>
            <person name="De Bivort B.L."/>
            <person name="Kasson M.T."/>
            <person name="De Fine Licht H.H."/>
            <person name="Stajich J.E."/>
        </authorList>
    </citation>
    <scope>NUCLEOTIDE SEQUENCE</scope>
    <source>
        <strain evidence="1">Berkeley</strain>
    </source>
</reference>
<evidence type="ECO:0000313" key="1">
    <source>
        <dbReference type="EMBL" id="KAJ9079831.1"/>
    </source>
</evidence>
<comment type="caution">
    <text evidence="1">The sequence shown here is derived from an EMBL/GenBank/DDBJ whole genome shotgun (WGS) entry which is preliminary data.</text>
</comment>
<protein>
    <submittedName>
        <fullName evidence="1">Mitochondrial distribution and morphology protein 31, mitochondrial, variant 3</fullName>
    </submittedName>
</protein>
<keyword evidence="2" id="KW-1185">Reference proteome</keyword>
<proteinExistence type="predicted"/>
<accession>A0ACC2TZE9</accession>
<evidence type="ECO:0000313" key="2">
    <source>
        <dbReference type="Proteomes" id="UP001165960"/>
    </source>
</evidence>
<sequence length="365" mass="41992">MKGVRGIIDRSRVTYPADATYNYDEIREAHRFGDFELESFRIEDLLVTFCHPYGFRPFQISIFNAHLPLLRKRWFLYDMIGADSIVGMFDNCLFSVHISQNFPCPLDSTNVLPFRRSHFRVDGVPIDQFNSGMEGPFGWISSGTVDFDIDITIPNCSEMDLVQKFATEIKIKFDEALLNRLGSLSEEFPQKFPSLAELLAPIMEKAKSATNDSIRVQKRLDSVHMLDSLVFDIDVRFHNIRTGIPIRTGEFTLASQTVIRPVIAYMNSNRTCIPVHCRVVSSLENFDGAWTVYDSEFAVDFSKELSAEFINLVHNERERNRRLKRVGIWGIQSLTRSIIVLVEYARGVRGFWHYLGNMPESKSYT</sequence>
<dbReference type="EMBL" id="QTSX02001648">
    <property type="protein sequence ID" value="KAJ9079831.1"/>
    <property type="molecule type" value="Genomic_DNA"/>
</dbReference>
<dbReference type="Proteomes" id="UP001165960">
    <property type="component" value="Unassembled WGS sequence"/>
</dbReference>